<dbReference type="SUPFAM" id="SSF46689">
    <property type="entry name" value="Homeodomain-like"/>
    <property type="match status" value="1"/>
</dbReference>
<evidence type="ECO:0000256" key="6">
    <source>
        <dbReference type="ARBA" id="ARBA00023159"/>
    </source>
</evidence>
<dbReference type="GO" id="GO:0009736">
    <property type="term" value="P:cytokinin-activated signaling pathway"/>
    <property type="evidence" value="ECO:0007669"/>
    <property type="project" value="InterPro"/>
</dbReference>
<dbReference type="GO" id="GO:0005634">
    <property type="term" value="C:nucleus"/>
    <property type="evidence" value="ECO:0007669"/>
    <property type="project" value="UniProtKB-SubCell"/>
</dbReference>
<evidence type="ECO:0000256" key="3">
    <source>
        <dbReference type="ARBA" id="ARBA00023012"/>
    </source>
</evidence>
<evidence type="ECO:0000259" key="12">
    <source>
        <dbReference type="PROSITE" id="PS51294"/>
    </source>
</evidence>
<evidence type="ECO:0000256" key="7">
    <source>
        <dbReference type="ARBA" id="ARBA00023163"/>
    </source>
</evidence>
<proteinExistence type="predicted"/>
<evidence type="ECO:0000256" key="1">
    <source>
        <dbReference type="ARBA" id="ARBA00004123"/>
    </source>
</evidence>
<dbReference type="Pfam" id="PF00072">
    <property type="entry name" value="Response_reg"/>
    <property type="match status" value="1"/>
</dbReference>
<evidence type="ECO:0000256" key="2">
    <source>
        <dbReference type="ARBA" id="ARBA00022553"/>
    </source>
</evidence>
<dbReference type="Pfam" id="PF00249">
    <property type="entry name" value="Myb_DNA-binding"/>
    <property type="match status" value="1"/>
</dbReference>
<dbReference type="GO" id="GO:0003677">
    <property type="term" value="F:DNA binding"/>
    <property type="evidence" value="ECO:0007669"/>
    <property type="project" value="UniProtKB-KW"/>
</dbReference>
<dbReference type="Gene3D" id="1.10.10.60">
    <property type="entry name" value="Homeodomain-like"/>
    <property type="match status" value="1"/>
</dbReference>
<dbReference type="InterPro" id="IPR001005">
    <property type="entry name" value="SANT/Myb"/>
</dbReference>
<dbReference type="PANTHER" id="PTHR43874:SF19">
    <property type="entry name" value="RESPONSE REGULATOR 23-RELATED"/>
    <property type="match status" value="1"/>
</dbReference>
<dbReference type="PANTHER" id="PTHR43874">
    <property type="entry name" value="TWO-COMPONENT RESPONSE REGULATOR"/>
    <property type="match status" value="1"/>
</dbReference>
<comment type="caution">
    <text evidence="13">The sequence shown here is derived from an EMBL/GenBank/DDBJ whole genome shotgun (WGS) entry which is preliminary data.</text>
</comment>
<dbReference type="NCBIfam" id="TIGR01557">
    <property type="entry name" value="myb_SHAQKYF"/>
    <property type="match status" value="1"/>
</dbReference>
<keyword evidence="5" id="KW-0238">DNA-binding</keyword>
<evidence type="ECO:0000256" key="10">
    <source>
        <dbReference type="SAM" id="MobiDB-lite"/>
    </source>
</evidence>
<keyword evidence="4" id="KW-0805">Transcription regulation</keyword>
<sequence length="536" mass="60674">MLPDGFPAGLRVFLVGEDSIVLRMLEKMLLQFAYKVTITDCPLQALELLRANIDNYDIVLIDVNLTCIDGFQLLEIVSREINLPVIVLSADSDFENVMKGIKYGAVDYLVKPVRLEELKLIWKHVVKKSLNEKKSINESRSMDDNISNLTKKSKDLVRKRDEDDDIALKDNLASQKRARVSWTPELHAKFINAVNQLGIDKAVPIKILDIMDIPGLTRENVASHLQKYRKGLQKHTIELNQQIFDNAKTRRDSESFPAMNIKECNANLYRNKSMPSSYPVGQQSYDGHALIPQTWLSPHMRYQNNFCQQSMTGLPENPFETQQLGWTTESYMMNMSTQFSGHQSINQNLNQLDCQAQSYENSRTSNGHNELNPIPQLESTIEYDAIDMSLNNDLNDNNNFDELATLLALEQKQPQNSFDSGAQISKDSVDVQSYSLEDHGGSNASNLAILSEFDNMDDTDELYVALCQIIKCHAHGDSRTQSPAHLKARKADSQSRRSSQSTEQIRPVVGLVICEDLRKPNASSCVEKFDFACERC</sequence>
<dbReference type="PROSITE" id="PS50110">
    <property type="entry name" value="RESPONSE_REGULATORY"/>
    <property type="match status" value="1"/>
</dbReference>
<dbReference type="SUPFAM" id="SSF52172">
    <property type="entry name" value="CheY-like"/>
    <property type="match status" value="1"/>
</dbReference>
<evidence type="ECO:0000256" key="8">
    <source>
        <dbReference type="ARBA" id="ARBA00023242"/>
    </source>
</evidence>
<keyword evidence="14" id="KW-1185">Reference proteome</keyword>
<keyword evidence="2 9" id="KW-0597">Phosphoprotein</keyword>
<evidence type="ECO:0000313" key="13">
    <source>
        <dbReference type="EMBL" id="KAH0462511.1"/>
    </source>
</evidence>
<dbReference type="CDD" id="cd17584">
    <property type="entry name" value="REC_typeB_ARR-like"/>
    <property type="match status" value="1"/>
</dbReference>
<dbReference type="Proteomes" id="UP000775213">
    <property type="component" value="Unassembled WGS sequence"/>
</dbReference>
<feature type="region of interest" description="Disordered" evidence="10">
    <location>
        <begin position="478"/>
        <end position="503"/>
    </location>
</feature>
<dbReference type="InterPro" id="IPR001789">
    <property type="entry name" value="Sig_transdc_resp-reg_receiver"/>
</dbReference>
<organism evidence="13 14">
    <name type="scientific">Dendrobium chrysotoxum</name>
    <name type="common">Orchid</name>
    <dbReference type="NCBI Taxonomy" id="161865"/>
    <lineage>
        <taxon>Eukaryota</taxon>
        <taxon>Viridiplantae</taxon>
        <taxon>Streptophyta</taxon>
        <taxon>Embryophyta</taxon>
        <taxon>Tracheophyta</taxon>
        <taxon>Spermatophyta</taxon>
        <taxon>Magnoliopsida</taxon>
        <taxon>Liliopsida</taxon>
        <taxon>Asparagales</taxon>
        <taxon>Orchidaceae</taxon>
        <taxon>Epidendroideae</taxon>
        <taxon>Malaxideae</taxon>
        <taxon>Dendrobiinae</taxon>
        <taxon>Dendrobium</taxon>
    </lineage>
</organism>
<evidence type="ECO:0008006" key="15">
    <source>
        <dbReference type="Google" id="ProtNLM"/>
    </source>
</evidence>
<keyword evidence="7" id="KW-0804">Transcription</keyword>
<keyword evidence="3" id="KW-0902">Two-component regulatory system</keyword>
<keyword evidence="8" id="KW-0539">Nucleus</keyword>
<dbReference type="InterPro" id="IPR011006">
    <property type="entry name" value="CheY-like_superfamily"/>
</dbReference>
<dbReference type="GO" id="GO:0000160">
    <property type="term" value="P:phosphorelay signal transduction system"/>
    <property type="evidence" value="ECO:0007669"/>
    <property type="project" value="UniProtKB-KW"/>
</dbReference>
<feature type="domain" description="HTH myb-type" evidence="12">
    <location>
        <begin position="174"/>
        <end position="233"/>
    </location>
</feature>
<feature type="modified residue" description="4-aspartylphosphate" evidence="9">
    <location>
        <position position="62"/>
    </location>
</feature>
<dbReference type="EMBL" id="JAGFBR010000009">
    <property type="protein sequence ID" value="KAH0462511.1"/>
    <property type="molecule type" value="Genomic_DNA"/>
</dbReference>
<dbReference type="InterPro" id="IPR006447">
    <property type="entry name" value="Myb_dom_plants"/>
</dbReference>
<dbReference type="InterPro" id="IPR009057">
    <property type="entry name" value="Homeodomain-like_sf"/>
</dbReference>
<evidence type="ECO:0000256" key="4">
    <source>
        <dbReference type="ARBA" id="ARBA00023015"/>
    </source>
</evidence>
<evidence type="ECO:0000313" key="14">
    <source>
        <dbReference type="Proteomes" id="UP000775213"/>
    </source>
</evidence>
<dbReference type="InterPro" id="IPR045279">
    <property type="entry name" value="ARR-like"/>
</dbReference>
<feature type="domain" description="Response regulatory" evidence="11">
    <location>
        <begin position="11"/>
        <end position="126"/>
    </location>
</feature>
<dbReference type="PROSITE" id="PS51294">
    <property type="entry name" value="HTH_MYB"/>
    <property type="match status" value="1"/>
</dbReference>
<evidence type="ECO:0000259" key="11">
    <source>
        <dbReference type="PROSITE" id="PS50110"/>
    </source>
</evidence>
<accession>A0AAV7H0D1</accession>
<dbReference type="SMART" id="SM00448">
    <property type="entry name" value="REC"/>
    <property type="match status" value="1"/>
</dbReference>
<dbReference type="InterPro" id="IPR017930">
    <property type="entry name" value="Myb_dom"/>
</dbReference>
<gene>
    <name evidence="13" type="ORF">IEQ34_010086</name>
</gene>
<keyword evidence="6" id="KW-0010">Activator</keyword>
<dbReference type="AlphaFoldDB" id="A0AAV7H0D1"/>
<reference evidence="13 14" key="1">
    <citation type="journal article" date="2021" name="Hortic Res">
        <title>Chromosome-scale assembly of the Dendrobium chrysotoxum genome enhances the understanding of orchid evolution.</title>
        <authorList>
            <person name="Zhang Y."/>
            <person name="Zhang G.Q."/>
            <person name="Zhang D."/>
            <person name="Liu X.D."/>
            <person name="Xu X.Y."/>
            <person name="Sun W.H."/>
            <person name="Yu X."/>
            <person name="Zhu X."/>
            <person name="Wang Z.W."/>
            <person name="Zhao X."/>
            <person name="Zhong W.Y."/>
            <person name="Chen H."/>
            <person name="Yin W.L."/>
            <person name="Huang T."/>
            <person name="Niu S.C."/>
            <person name="Liu Z.J."/>
        </authorList>
    </citation>
    <scope>NUCLEOTIDE SEQUENCE [LARGE SCALE GENOMIC DNA]</scope>
    <source>
        <strain evidence="13">Lindl</strain>
    </source>
</reference>
<evidence type="ECO:0000256" key="9">
    <source>
        <dbReference type="PROSITE-ProRule" id="PRU00169"/>
    </source>
</evidence>
<protein>
    <recommendedName>
        <fullName evidence="15">Two-component response regulator</fullName>
    </recommendedName>
</protein>
<evidence type="ECO:0000256" key="5">
    <source>
        <dbReference type="ARBA" id="ARBA00023125"/>
    </source>
</evidence>
<name>A0AAV7H0D1_DENCH</name>
<dbReference type="Gene3D" id="3.40.50.2300">
    <property type="match status" value="1"/>
</dbReference>
<dbReference type="FunFam" id="1.10.10.60:FF:000007">
    <property type="entry name" value="Two-component response regulator"/>
    <property type="match status" value="1"/>
</dbReference>
<comment type="subcellular location">
    <subcellularLocation>
        <location evidence="1">Nucleus</location>
    </subcellularLocation>
</comment>